<keyword evidence="3" id="KW-1185">Reference proteome</keyword>
<feature type="compositionally biased region" description="Polar residues" evidence="1">
    <location>
        <begin position="233"/>
        <end position="247"/>
    </location>
</feature>
<name>A0AAX4KPE0_9TREE</name>
<dbReference type="AlphaFoldDB" id="A0AAX4KPE0"/>
<gene>
    <name evidence="2" type="ORF">V865_006408</name>
</gene>
<feature type="compositionally biased region" description="Polar residues" evidence="1">
    <location>
        <begin position="1"/>
        <end position="10"/>
    </location>
</feature>
<proteinExistence type="predicted"/>
<organism evidence="2 3">
    <name type="scientific">Kwoniella europaea PYCC6329</name>
    <dbReference type="NCBI Taxonomy" id="1423913"/>
    <lineage>
        <taxon>Eukaryota</taxon>
        <taxon>Fungi</taxon>
        <taxon>Dikarya</taxon>
        <taxon>Basidiomycota</taxon>
        <taxon>Agaricomycotina</taxon>
        <taxon>Tremellomycetes</taxon>
        <taxon>Tremellales</taxon>
        <taxon>Cryptococcaceae</taxon>
        <taxon>Kwoniella</taxon>
    </lineage>
</organism>
<sequence>MYDFYNSSGDNEPYDDSSPTPPVEATVDAPQWLSIESQQKTVFASLELINAESKHLADTLWNEKVGQYSQNISDGLTEARYNSLKSDEVQAIPDIRKAISGSHSGDSADSQRSRREIHSMSQEMISQNQAAETCDESMMIRSERIIHSIELGNYILDISVKRGEVQNRSSRVTIQPLDKPQYPEISPVQRWVFDTPLKDESVVQRLAENGYDSRGWPTGGEGLGERAGGIHQAGSSRRMISTSVRFE</sequence>
<feature type="region of interest" description="Disordered" evidence="1">
    <location>
        <begin position="213"/>
        <end position="247"/>
    </location>
</feature>
<evidence type="ECO:0000313" key="3">
    <source>
        <dbReference type="Proteomes" id="UP001358614"/>
    </source>
</evidence>
<feature type="region of interest" description="Disordered" evidence="1">
    <location>
        <begin position="1"/>
        <end position="24"/>
    </location>
</feature>
<feature type="compositionally biased region" description="Basic and acidic residues" evidence="1">
    <location>
        <begin position="109"/>
        <end position="118"/>
    </location>
</feature>
<feature type="compositionally biased region" description="Gly residues" evidence="1">
    <location>
        <begin position="217"/>
        <end position="227"/>
    </location>
</feature>
<dbReference type="KEGG" id="ker:91105209"/>
<feature type="compositionally biased region" description="Polar residues" evidence="1">
    <location>
        <begin position="119"/>
        <end position="131"/>
    </location>
</feature>
<protein>
    <submittedName>
        <fullName evidence="2">Uncharacterized protein</fullName>
    </submittedName>
</protein>
<reference evidence="2 3" key="1">
    <citation type="submission" date="2024-01" db="EMBL/GenBank/DDBJ databases">
        <title>Comparative genomics of Cryptococcus and Kwoniella reveals pathogenesis evolution and contrasting modes of karyotype evolution via chromosome fusion or intercentromeric recombination.</title>
        <authorList>
            <person name="Coelho M.A."/>
            <person name="David-Palma M."/>
            <person name="Shea T."/>
            <person name="Bowers K."/>
            <person name="McGinley-Smith S."/>
            <person name="Mohammad A.W."/>
            <person name="Gnirke A."/>
            <person name="Yurkov A.M."/>
            <person name="Nowrousian M."/>
            <person name="Sun S."/>
            <person name="Cuomo C.A."/>
            <person name="Heitman J."/>
        </authorList>
    </citation>
    <scope>NUCLEOTIDE SEQUENCE [LARGE SCALE GENOMIC DNA]</scope>
    <source>
        <strain evidence="2 3">PYCC6329</strain>
    </source>
</reference>
<dbReference type="RefSeq" id="XP_066086264.1">
    <property type="nucleotide sequence ID" value="XM_066230167.1"/>
</dbReference>
<dbReference type="EMBL" id="CP144090">
    <property type="protein sequence ID" value="WWD08297.1"/>
    <property type="molecule type" value="Genomic_DNA"/>
</dbReference>
<accession>A0AAX4KPE0</accession>
<evidence type="ECO:0000313" key="2">
    <source>
        <dbReference type="EMBL" id="WWD08297.1"/>
    </source>
</evidence>
<dbReference type="GeneID" id="91105209"/>
<dbReference type="Proteomes" id="UP001358614">
    <property type="component" value="Chromosome 2"/>
</dbReference>
<evidence type="ECO:0000256" key="1">
    <source>
        <dbReference type="SAM" id="MobiDB-lite"/>
    </source>
</evidence>
<feature type="region of interest" description="Disordered" evidence="1">
    <location>
        <begin position="95"/>
        <end position="133"/>
    </location>
</feature>